<evidence type="ECO:0000256" key="1">
    <source>
        <dbReference type="SAM" id="SignalP"/>
    </source>
</evidence>
<keyword evidence="3" id="KW-1185">Reference proteome</keyword>
<dbReference type="OrthoDB" id="982229at2"/>
<protein>
    <recommendedName>
        <fullName evidence="4">Cytochrome c</fullName>
    </recommendedName>
</protein>
<dbReference type="Proteomes" id="UP000484164">
    <property type="component" value="Unassembled WGS sequence"/>
</dbReference>
<evidence type="ECO:0000313" key="2">
    <source>
        <dbReference type="EMBL" id="KAB2817361.1"/>
    </source>
</evidence>
<dbReference type="SUPFAM" id="SSF47175">
    <property type="entry name" value="Cytochromes"/>
    <property type="match status" value="1"/>
</dbReference>
<proteinExistence type="predicted"/>
<gene>
    <name evidence="2" type="ORF">F8C82_02915</name>
</gene>
<dbReference type="GO" id="GO:0022900">
    <property type="term" value="P:electron transport chain"/>
    <property type="evidence" value="ECO:0007669"/>
    <property type="project" value="InterPro"/>
</dbReference>
<dbReference type="GO" id="GO:0020037">
    <property type="term" value="F:heme binding"/>
    <property type="evidence" value="ECO:0007669"/>
    <property type="project" value="InterPro"/>
</dbReference>
<evidence type="ECO:0000313" key="3">
    <source>
        <dbReference type="Proteomes" id="UP000484164"/>
    </source>
</evidence>
<reference evidence="2 3" key="1">
    <citation type="submission" date="2019-10" db="EMBL/GenBank/DDBJ databases">
        <title>Genome sequence of Phaeocystidibacter marisrubri JCM30614 (type strain).</title>
        <authorList>
            <person name="Bowman J.P."/>
        </authorList>
    </citation>
    <scope>NUCLEOTIDE SEQUENCE [LARGE SCALE GENOMIC DNA]</scope>
    <source>
        <strain evidence="2 3">JCM 30614</strain>
    </source>
</reference>
<dbReference type="RefSeq" id="WP_151691932.1">
    <property type="nucleotide sequence ID" value="NZ_BMGX01000002.1"/>
</dbReference>
<dbReference type="EMBL" id="WBVQ01000001">
    <property type="protein sequence ID" value="KAB2817361.1"/>
    <property type="molecule type" value="Genomic_DNA"/>
</dbReference>
<evidence type="ECO:0008006" key="4">
    <source>
        <dbReference type="Google" id="ProtNLM"/>
    </source>
</evidence>
<dbReference type="InterPro" id="IPR010980">
    <property type="entry name" value="Cyt_c/b562"/>
</dbReference>
<comment type="caution">
    <text evidence="2">The sequence shown here is derived from an EMBL/GenBank/DDBJ whole genome shotgun (WGS) entry which is preliminary data.</text>
</comment>
<feature type="chain" id="PRO_5026804525" description="Cytochrome c" evidence="1">
    <location>
        <begin position="20"/>
        <end position="157"/>
    </location>
</feature>
<dbReference type="PROSITE" id="PS51257">
    <property type="entry name" value="PROKAR_LIPOPROTEIN"/>
    <property type="match status" value="1"/>
</dbReference>
<organism evidence="2 3">
    <name type="scientific">Phaeocystidibacter marisrubri</name>
    <dbReference type="NCBI Taxonomy" id="1577780"/>
    <lineage>
        <taxon>Bacteria</taxon>
        <taxon>Pseudomonadati</taxon>
        <taxon>Bacteroidota</taxon>
        <taxon>Flavobacteriia</taxon>
        <taxon>Flavobacteriales</taxon>
        <taxon>Phaeocystidibacteraceae</taxon>
        <taxon>Phaeocystidibacter</taxon>
    </lineage>
</organism>
<dbReference type="GO" id="GO:0005506">
    <property type="term" value="F:iron ion binding"/>
    <property type="evidence" value="ECO:0007669"/>
    <property type="project" value="InterPro"/>
</dbReference>
<accession>A0A6L3ZHM8</accession>
<sequence length="157" mass="17187">MKKLSVIAGILSLVFFAIACNEPAPAEEPAAEEQSAVKEEIIMPESSELALLMRKMFDENMAIKQGILNGELPTAFPEEFLAIHSSNATEPEKITEAYHAMADAYLEAVKNMVAADKDHSVTAFNHMVTTCINCHKTVACMGPIPKIKQLRIKPDEA</sequence>
<keyword evidence="1" id="KW-0732">Signal</keyword>
<dbReference type="AlphaFoldDB" id="A0A6L3ZHM8"/>
<feature type="signal peptide" evidence="1">
    <location>
        <begin position="1"/>
        <end position="19"/>
    </location>
</feature>
<dbReference type="GO" id="GO:0009055">
    <property type="term" value="F:electron transfer activity"/>
    <property type="evidence" value="ECO:0007669"/>
    <property type="project" value="InterPro"/>
</dbReference>
<name>A0A6L3ZHM8_9FLAO</name>